<name>A0A3L8SS05_CHLGU</name>
<dbReference type="Proteomes" id="UP000276834">
    <property type="component" value="Unassembled WGS sequence"/>
</dbReference>
<sequence>MGTGGCFLMKTRNGSKLAKISAPLLPLTEDLGLRGMNHMDQTFTLSFTASSLLGSLLASPQIGRTSRDKGPNPAPSCPTGNELNQQDRRPCCQGVKEKNLHQPFLPDEKNYFVSHTESWDSSKHKGKFEASNYFKSKQLQEMTDGGLIWNPGDVCIGSPKNREHTAARPKEKATDDLAILRKRKIAAGRWGKRRLCFADVKGMS</sequence>
<protein>
    <submittedName>
        <fullName evidence="2">Uncharacterized protein</fullName>
    </submittedName>
</protein>
<evidence type="ECO:0000256" key="1">
    <source>
        <dbReference type="SAM" id="MobiDB-lite"/>
    </source>
</evidence>
<reference evidence="2 3" key="1">
    <citation type="journal article" date="2018" name="Proc. R. Soc. B">
        <title>A non-coding region near Follistatin controls head colour polymorphism in the Gouldian finch.</title>
        <authorList>
            <person name="Toomey M.B."/>
            <person name="Marques C.I."/>
            <person name="Andrade P."/>
            <person name="Araujo P.M."/>
            <person name="Sabatino S."/>
            <person name="Gazda M.A."/>
            <person name="Afonso S."/>
            <person name="Lopes R.J."/>
            <person name="Corbo J.C."/>
            <person name="Carneiro M."/>
        </authorList>
    </citation>
    <scope>NUCLEOTIDE SEQUENCE [LARGE SCALE GENOMIC DNA]</scope>
    <source>
        <strain evidence="2">Red01</strain>
        <tissue evidence="2">Muscle</tissue>
    </source>
</reference>
<comment type="caution">
    <text evidence="2">The sequence shown here is derived from an EMBL/GenBank/DDBJ whole genome shotgun (WGS) entry which is preliminary data.</text>
</comment>
<evidence type="ECO:0000313" key="2">
    <source>
        <dbReference type="EMBL" id="RLW07086.1"/>
    </source>
</evidence>
<feature type="region of interest" description="Disordered" evidence="1">
    <location>
        <begin position="61"/>
        <end position="87"/>
    </location>
</feature>
<accession>A0A3L8SS05</accession>
<proteinExistence type="predicted"/>
<keyword evidence="3" id="KW-1185">Reference proteome</keyword>
<evidence type="ECO:0000313" key="3">
    <source>
        <dbReference type="Proteomes" id="UP000276834"/>
    </source>
</evidence>
<dbReference type="EMBL" id="QUSF01000008">
    <property type="protein sequence ID" value="RLW07086.1"/>
    <property type="molecule type" value="Genomic_DNA"/>
</dbReference>
<organism evidence="2 3">
    <name type="scientific">Chloebia gouldiae</name>
    <name type="common">Gouldian finch</name>
    <name type="synonym">Erythrura gouldiae</name>
    <dbReference type="NCBI Taxonomy" id="44316"/>
    <lineage>
        <taxon>Eukaryota</taxon>
        <taxon>Metazoa</taxon>
        <taxon>Chordata</taxon>
        <taxon>Craniata</taxon>
        <taxon>Vertebrata</taxon>
        <taxon>Euteleostomi</taxon>
        <taxon>Archelosauria</taxon>
        <taxon>Archosauria</taxon>
        <taxon>Dinosauria</taxon>
        <taxon>Saurischia</taxon>
        <taxon>Theropoda</taxon>
        <taxon>Coelurosauria</taxon>
        <taxon>Aves</taxon>
        <taxon>Neognathae</taxon>
        <taxon>Neoaves</taxon>
        <taxon>Telluraves</taxon>
        <taxon>Australaves</taxon>
        <taxon>Passeriformes</taxon>
        <taxon>Passeroidea</taxon>
        <taxon>Passeridae</taxon>
        <taxon>Chloebia</taxon>
    </lineage>
</organism>
<gene>
    <name evidence="2" type="ORF">DV515_00003924</name>
</gene>
<dbReference type="AlphaFoldDB" id="A0A3L8SS05"/>